<reference evidence="10" key="1">
    <citation type="submission" date="2021-02" db="EMBL/GenBank/DDBJ databases">
        <authorList>
            <person name="Nowell W R."/>
        </authorList>
    </citation>
    <scope>NUCLEOTIDE SEQUENCE</scope>
</reference>
<evidence type="ECO:0000256" key="9">
    <source>
        <dbReference type="RuleBase" id="RU368035"/>
    </source>
</evidence>
<keyword evidence="6 9" id="KW-0812">Transmembrane</keyword>
<dbReference type="PANTHER" id="PTHR12929:SF10">
    <property type="entry name" value="RIBOFLAVIN TRANSPORTER"/>
    <property type="match status" value="1"/>
</dbReference>
<name>A0A820FNW9_9BILA</name>
<comment type="caution">
    <text evidence="9">Lacks conserved residue(s) required for the propagation of feature annotation.</text>
</comment>
<evidence type="ECO:0000256" key="3">
    <source>
        <dbReference type="ARBA" id="ARBA00006366"/>
    </source>
</evidence>
<accession>A0A820FNW9</accession>
<feature type="transmembrane region" description="Helical" evidence="9">
    <location>
        <begin position="271"/>
        <end position="292"/>
    </location>
</feature>
<proteinExistence type="inferred from homology"/>
<feature type="non-terminal residue" evidence="10">
    <location>
        <position position="1"/>
    </location>
</feature>
<comment type="similarity">
    <text evidence="3 9">Belongs to the riboflavin transporter family.</text>
</comment>
<evidence type="ECO:0000313" key="10">
    <source>
        <dbReference type="EMBL" id="CAF4264660.1"/>
    </source>
</evidence>
<dbReference type="InterPro" id="IPR039366">
    <property type="entry name" value="Pilotin"/>
</dbReference>
<feature type="transmembrane region" description="Helical" evidence="9">
    <location>
        <begin position="216"/>
        <end position="234"/>
    </location>
</feature>
<gene>
    <name evidence="10" type="ORF">OVN521_LOCUS29756</name>
</gene>
<dbReference type="Pfam" id="PF06237">
    <property type="entry name" value="SLC52_ribofla_tr"/>
    <property type="match status" value="1"/>
</dbReference>
<comment type="caution">
    <text evidence="10">The sequence shown here is derived from an EMBL/GenBank/DDBJ whole genome shotgun (WGS) entry which is preliminary data.</text>
</comment>
<protein>
    <recommendedName>
        <fullName evidence="9">Riboflavin transporter</fullName>
    </recommendedName>
</protein>
<feature type="transmembrane region" description="Helical" evidence="9">
    <location>
        <begin position="188"/>
        <end position="209"/>
    </location>
</feature>
<organism evidence="10 11">
    <name type="scientific">Rotaria magnacalcarata</name>
    <dbReference type="NCBI Taxonomy" id="392030"/>
    <lineage>
        <taxon>Eukaryota</taxon>
        <taxon>Metazoa</taxon>
        <taxon>Spiralia</taxon>
        <taxon>Gnathifera</taxon>
        <taxon>Rotifera</taxon>
        <taxon>Eurotatoria</taxon>
        <taxon>Bdelloidea</taxon>
        <taxon>Philodinida</taxon>
        <taxon>Philodinidae</taxon>
        <taxon>Rotaria</taxon>
    </lineage>
</organism>
<comment type="catalytic activity">
    <reaction evidence="1 9">
        <text>riboflavin(in) = riboflavin(out)</text>
        <dbReference type="Rhea" id="RHEA:35015"/>
        <dbReference type="ChEBI" id="CHEBI:57986"/>
    </reaction>
</comment>
<evidence type="ECO:0000256" key="8">
    <source>
        <dbReference type="ARBA" id="ARBA00023136"/>
    </source>
</evidence>
<keyword evidence="4 9" id="KW-0813">Transport</keyword>
<keyword evidence="11" id="KW-1185">Reference proteome</keyword>
<sequence>SRIKIYFSNIMFQRNHGIGNTNIGSTHRAQSVRYPQWELISGKVVSYRNSTDVFRGNEILEVSVVGASLMDAPSVLLGRQKILLQPGQRFPIRFQFYYDKSRAEPGYGGRMMQANVTNINGQLLYANDTQTPLKHNAKIDVKRLNQSICTLEVIKLLIGNRKSAWIDSQGLFVELPLMISFIPERWTLPSIVGSCLCATNIMPAIITWLRWYEGKRFSEIPYIYMIITIATLLFDRERSIWLIGSVFTLSMLDCTLSLLFFDYMKRFRTQYLTAVSLGEGLTGLISTILLLIQGIGGESSCASNINGTTVALTFTQPRFSITVYMLLIASIIVGLLLAFVLLRWTSIISLADAGEPVK</sequence>
<dbReference type="GO" id="GO:0005886">
    <property type="term" value="C:plasma membrane"/>
    <property type="evidence" value="ECO:0007669"/>
    <property type="project" value="UniProtKB-SubCell"/>
</dbReference>
<feature type="transmembrane region" description="Helical" evidence="9">
    <location>
        <begin position="321"/>
        <end position="342"/>
    </location>
</feature>
<comment type="subcellular location">
    <subcellularLocation>
        <location evidence="2 9">Cell membrane</location>
        <topology evidence="2 9">Multi-pass membrane protein</topology>
    </subcellularLocation>
</comment>
<comment type="function">
    <text evidence="9">Plasma membrane transporter mediating the uptake by cells of the water soluble vitamin B2/riboflavin that plays a key role in biochemical oxidation-reduction reactions of the carbohydrate, lipid, and amino acid metabolism.</text>
</comment>
<evidence type="ECO:0000256" key="1">
    <source>
        <dbReference type="ARBA" id="ARBA00000215"/>
    </source>
</evidence>
<keyword evidence="5 9" id="KW-1003">Cell membrane</keyword>
<keyword evidence="8 9" id="KW-0472">Membrane</keyword>
<dbReference type="AlphaFoldDB" id="A0A820FNW9"/>
<feature type="transmembrane region" description="Helical" evidence="9">
    <location>
        <begin position="240"/>
        <end position="259"/>
    </location>
</feature>
<keyword evidence="7 9" id="KW-1133">Transmembrane helix</keyword>
<dbReference type="GO" id="GO:0032217">
    <property type="term" value="F:riboflavin transmembrane transporter activity"/>
    <property type="evidence" value="ECO:0007669"/>
    <property type="project" value="UniProtKB-UniRule"/>
</dbReference>
<dbReference type="Proteomes" id="UP000663866">
    <property type="component" value="Unassembled WGS sequence"/>
</dbReference>
<evidence type="ECO:0000256" key="2">
    <source>
        <dbReference type="ARBA" id="ARBA00004651"/>
    </source>
</evidence>
<dbReference type="EMBL" id="CAJOBG010009364">
    <property type="protein sequence ID" value="CAF4264660.1"/>
    <property type="molecule type" value="Genomic_DNA"/>
</dbReference>
<evidence type="ECO:0000256" key="6">
    <source>
        <dbReference type="ARBA" id="ARBA00022692"/>
    </source>
</evidence>
<dbReference type="InterPro" id="IPR009357">
    <property type="entry name" value="Riboflavin_transptr"/>
</dbReference>
<evidence type="ECO:0000313" key="11">
    <source>
        <dbReference type="Proteomes" id="UP000663866"/>
    </source>
</evidence>
<dbReference type="Pfam" id="PF09619">
    <property type="entry name" value="YscW"/>
    <property type="match status" value="1"/>
</dbReference>
<evidence type="ECO:0000256" key="7">
    <source>
        <dbReference type="ARBA" id="ARBA00022989"/>
    </source>
</evidence>
<evidence type="ECO:0000256" key="5">
    <source>
        <dbReference type="ARBA" id="ARBA00022475"/>
    </source>
</evidence>
<evidence type="ECO:0000256" key="4">
    <source>
        <dbReference type="ARBA" id="ARBA00022448"/>
    </source>
</evidence>
<dbReference type="PANTHER" id="PTHR12929">
    <property type="entry name" value="SOLUTE CARRIER FAMILY 52"/>
    <property type="match status" value="1"/>
</dbReference>